<dbReference type="AlphaFoldDB" id="A0A1I3F721"/>
<dbReference type="PANTHER" id="PTHR37953:SF1">
    <property type="entry name" value="UPF0127 PROTEIN MJ1496"/>
    <property type="match status" value="1"/>
</dbReference>
<accession>A0A1I3F721</accession>
<evidence type="ECO:0000313" key="2">
    <source>
        <dbReference type="EMBL" id="TDX31768.1"/>
    </source>
</evidence>
<dbReference type="EMBL" id="FOPY01000016">
    <property type="protein sequence ID" value="SFI06963.1"/>
    <property type="molecule type" value="Genomic_DNA"/>
</dbReference>
<evidence type="ECO:0008006" key="5">
    <source>
        <dbReference type="Google" id="ProtNLM"/>
    </source>
</evidence>
<evidence type="ECO:0000313" key="4">
    <source>
        <dbReference type="Proteomes" id="UP000294489"/>
    </source>
</evidence>
<dbReference type="STRING" id="442341.SAMN04487959_11647"/>
<sequence length="174" mass="19223">MQPGDPGRRQAMRKQGNGMENFKTLARRVLLLSGLTLGAVMPAEAMEEGALTIDTGERSYRLNVEVARTAKERAFGLMERDRLASDAGMLFVYQQQQSPSTGFWMHRTRIPLDIAFIGADGKIRAIDSMAPCGNDVNARCPTYQAGVPFRYALEVNAGFFEAHDIQVGDRVDLP</sequence>
<evidence type="ECO:0000313" key="1">
    <source>
        <dbReference type="EMBL" id="SFI06963.1"/>
    </source>
</evidence>
<dbReference type="Gene3D" id="2.60.120.1140">
    <property type="entry name" value="Protein of unknown function DUF192"/>
    <property type="match status" value="1"/>
</dbReference>
<dbReference type="InterPro" id="IPR003795">
    <property type="entry name" value="DUF192"/>
</dbReference>
<keyword evidence="3" id="KW-1185">Reference proteome</keyword>
<dbReference type="InterPro" id="IPR038695">
    <property type="entry name" value="Saro_0823-like_sf"/>
</dbReference>
<reference evidence="2 4" key="2">
    <citation type="submission" date="2019-03" db="EMBL/GenBank/DDBJ databases">
        <title>Freshwater and sediment microbial communities from various areas in North America, analyzing microbe dynamics in response to fracking.</title>
        <authorList>
            <person name="Lamendella R."/>
        </authorList>
    </citation>
    <scope>NUCLEOTIDE SEQUENCE [LARGE SCALE GENOMIC DNA]</scope>
    <source>
        <strain evidence="2 4">6_TX</strain>
    </source>
</reference>
<dbReference type="Pfam" id="PF02643">
    <property type="entry name" value="DUF192"/>
    <property type="match status" value="1"/>
</dbReference>
<dbReference type="PANTHER" id="PTHR37953">
    <property type="entry name" value="UPF0127 PROTEIN MJ1496"/>
    <property type="match status" value="1"/>
</dbReference>
<organism evidence="1 3">
    <name type="scientific">Modicisalibacter xianhensis</name>
    <dbReference type="NCBI Taxonomy" id="442341"/>
    <lineage>
        <taxon>Bacteria</taxon>
        <taxon>Pseudomonadati</taxon>
        <taxon>Pseudomonadota</taxon>
        <taxon>Gammaproteobacteria</taxon>
        <taxon>Oceanospirillales</taxon>
        <taxon>Halomonadaceae</taxon>
        <taxon>Modicisalibacter</taxon>
    </lineage>
</organism>
<evidence type="ECO:0000313" key="3">
    <source>
        <dbReference type="Proteomes" id="UP000199040"/>
    </source>
</evidence>
<dbReference type="Proteomes" id="UP000294489">
    <property type="component" value="Unassembled WGS sequence"/>
</dbReference>
<gene>
    <name evidence="2" type="ORF">DFO67_103367</name>
    <name evidence="1" type="ORF">SAMN04487959_11647</name>
</gene>
<dbReference type="EMBL" id="SOEC01000003">
    <property type="protein sequence ID" value="TDX31768.1"/>
    <property type="molecule type" value="Genomic_DNA"/>
</dbReference>
<name>A0A1I3F721_9GAMM</name>
<proteinExistence type="predicted"/>
<protein>
    <recommendedName>
        <fullName evidence="5">DUF192 domain-containing protein</fullName>
    </recommendedName>
</protein>
<reference evidence="1 3" key="1">
    <citation type="submission" date="2016-10" db="EMBL/GenBank/DDBJ databases">
        <authorList>
            <person name="de Groot N.N."/>
        </authorList>
    </citation>
    <scope>NUCLEOTIDE SEQUENCE [LARGE SCALE GENOMIC DNA]</scope>
    <source>
        <strain evidence="1 3">CGMCC 1.6848</strain>
    </source>
</reference>
<dbReference type="Proteomes" id="UP000199040">
    <property type="component" value="Unassembled WGS sequence"/>
</dbReference>